<dbReference type="PROSITE" id="PS00018">
    <property type="entry name" value="EF_HAND_1"/>
    <property type="match status" value="1"/>
</dbReference>
<evidence type="ECO:0000259" key="3">
    <source>
        <dbReference type="PROSITE" id="PS50222"/>
    </source>
</evidence>
<dbReference type="AlphaFoldDB" id="A0AAV4K1X7"/>
<dbReference type="SUPFAM" id="SSF47473">
    <property type="entry name" value="EF-hand"/>
    <property type="match status" value="1"/>
</dbReference>
<dbReference type="Proteomes" id="UP000762676">
    <property type="component" value="Unassembled WGS sequence"/>
</dbReference>
<dbReference type="InterPro" id="IPR002048">
    <property type="entry name" value="EF_hand_dom"/>
</dbReference>
<feature type="compositionally biased region" description="Polar residues" evidence="2">
    <location>
        <begin position="251"/>
        <end position="262"/>
    </location>
</feature>
<dbReference type="EMBL" id="BMAT01010540">
    <property type="protein sequence ID" value="GFS27581.1"/>
    <property type="molecule type" value="Genomic_DNA"/>
</dbReference>
<feature type="domain" description="EF-hand" evidence="3">
    <location>
        <begin position="25"/>
        <end position="60"/>
    </location>
</feature>
<organism evidence="4 5">
    <name type="scientific">Elysia marginata</name>
    <dbReference type="NCBI Taxonomy" id="1093978"/>
    <lineage>
        <taxon>Eukaryota</taxon>
        <taxon>Metazoa</taxon>
        <taxon>Spiralia</taxon>
        <taxon>Lophotrochozoa</taxon>
        <taxon>Mollusca</taxon>
        <taxon>Gastropoda</taxon>
        <taxon>Heterobranchia</taxon>
        <taxon>Euthyneura</taxon>
        <taxon>Panpulmonata</taxon>
        <taxon>Sacoglossa</taxon>
        <taxon>Placobranchoidea</taxon>
        <taxon>Plakobranchidae</taxon>
        <taxon>Elysia</taxon>
    </lineage>
</organism>
<keyword evidence="1" id="KW-0106">Calcium</keyword>
<dbReference type="GO" id="GO:0005509">
    <property type="term" value="F:calcium ion binding"/>
    <property type="evidence" value="ECO:0007669"/>
    <property type="project" value="InterPro"/>
</dbReference>
<reference evidence="4 5" key="1">
    <citation type="journal article" date="2021" name="Elife">
        <title>Chloroplast acquisition without the gene transfer in kleptoplastic sea slugs, Plakobranchus ocellatus.</title>
        <authorList>
            <person name="Maeda T."/>
            <person name="Takahashi S."/>
            <person name="Yoshida T."/>
            <person name="Shimamura S."/>
            <person name="Takaki Y."/>
            <person name="Nagai Y."/>
            <person name="Toyoda A."/>
            <person name="Suzuki Y."/>
            <person name="Arimoto A."/>
            <person name="Ishii H."/>
            <person name="Satoh N."/>
            <person name="Nishiyama T."/>
            <person name="Hasebe M."/>
            <person name="Maruyama T."/>
            <person name="Minagawa J."/>
            <person name="Obokata J."/>
            <person name="Shigenobu S."/>
        </authorList>
    </citation>
    <scope>NUCLEOTIDE SEQUENCE [LARGE SCALE GENOMIC DNA]</scope>
</reference>
<dbReference type="Gene3D" id="1.10.238.10">
    <property type="entry name" value="EF-hand"/>
    <property type="match status" value="1"/>
</dbReference>
<name>A0AAV4K1X7_9GAST</name>
<protein>
    <submittedName>
        <fullName evidence="4">Colorectal mutant cancer protein isoform X1</fullName>
    </submittedName>
</protein>
<accession>A0AAV4K1X7</accession>
<dbReference type="InterPro" id="IPR011992">
    <property type="entry name" value="EF-hand-dom_pair"/>
</dbReference>
<sequence length="329" mass="35036">MANKTGSSSGSDNGDSHNSSLSSGSEEEQLRRLFNSCDADGDGFLDGEDLQFMCRMLNMSDSVQEVRAQLGLTEMSKISFQDFLHCRARVMLQTPGQVGGGGGAGGLQPQQYPNPHHMGVSVTPPPPTVLMSGANLPAGPSYQSQYQRLHQHYSPPGGVPHHAPISLPSSLYPYPHQPATDPAQSQHPCQHNYHHQHHHGHHHQQQPQYASVVPLNQRYAAPKLGPVMGGSGEDTGVESDATGGNAAAGHQLTSWPTLSSDSLGALSCPRPDSTDYDSGARDLSPEPGVPQPTTLTLSQLVERHDPSAFTQLREAGADSLLGIADRVSD</sequence>
<comment type="caution">
    <text evidence="4">The sequence shown here is derived from an EMBL/GenBank/DDBJ whole genome shotgun (WGS) entry which is preliminary data.</text>
</comment>
<feature type="compositionally biased region" description="Basic residues" evidence="2">
    <location>
        <begin position="192"/>
        <end position="204"/>
    </location>
</feature>
<feature type="region of interest" description="Disordered" evidence="2">
    <location>
        <begin position="150"/>
        <end position="209"/>
    </location>
</feature>
<keyword evidence="5" id="KW-1185">Reference proteome</keyword>
<evidence type="ECO:0000256" key="1">
    <source>
        <dbReference type="ARBA" id="ARBA00022837"/>
    </source>
</evidence>
<feature type="region of interest" description="Disordered" evidence="2">
    <location>
        <begin position="222"/>
        <end position="293"/>
    </location>
</feature>
<dbReference type="Pfam" id="PF13499">
    <property type="entry name" value="EF-hand_7"/>
    <property type="match status" value="1"/>
</dbReference>
<gene>
    <name evidence="4" type="ORF">ElyMa_005283600</name>
</gene>
<feature type="region of interest" description="Disordered" evidence="2">
    <location>
        <begin position="1"/>
        <end position="29"/>
    </location>
</feature>
<dbReference type="InterPro" id="IPR018247">
    <property type="entry name" value="EF_Hand_1_Ca_BS"/>
</dbReference>
<evidence type="ECO:0000313" key="4">
    <source>
        <dbReference type="EMBL" id="GFS27581.1"/>
    </source>
</evidence>
<proteinExistence type="predicted"/>
<evidence type="ECO:0000313" key="5">
    <source>
        <dbReference type="Proteomes" id="UP000762676"/>
    </source>
</evidence>
<evidence type="ECO:0000256" key="2">
    <source>
        <dbReference type="SAM" id="MobiDB-lite"/>
    </source>
</evidence>
<dbReference type="PROSITE" id="PS50222">
    <property type="entry name" value="EF_HAND_2"/>
    <property type="match status" value="1"/>
</dbReference>
<feature type="compositionally biased region" description="Low complexity" evidence="2">
    <location>
        <begin position="1"/>
        <end position="24"/>
    </location>
</feature>
<dbReference type="SMART" id="SM00054">
    <property type="entry name" value="EFh"/>
    <property type="match status" value="1"/>
</dbReference>